<dbReference type="PANTHER" id="PTHR36437:SF2">
    <property type="entry name" value="GLYOXALASE_BLEOMYCIN RESISTANCE PROTEIN_DIOXYGENASE"/>
    <property type="match status" value="1"/>
</dbReference>
<dbReference type="Pfam" id="PF00903">
    <property type="entry name" value="Glyoxalase"/>
    <property type="match status" value="1"/>
</dbReference>
<protein>
    <submittedName>
        <fullName evidence="2">VOC family protein</fullName>
    </submittedName>
</protein>
<accession>A0A7X8TI40</accession>
<dbReference type="PANTHER" id="PTHR36437">
    <property type="entry name" value="GLYOXALASE/BLEOMYCIN RESISTANCE PROTEIN/DIOXYGENASE"/>
    <property type="match status" value="1"/>
</dbReference>
<dbReference type="EMBL" id="JABAHY010000002">
    <property type="protein sequence ID" value="NLS09168.1"/>
    <property type="molecule type" value="Genomic_DNA"/>
</dbReference>
<proteinExistence type="predicted"/>
<organism evidence="2 3">
    <name type="scientific">Nesterenkonia sedimenti</name>
    <dbReference type="NCBI Taxonomy" id="1463632"/>
    <lineage>
        <taxon>Bacteria</taxon>
        <taxon>Bacillati</taxon>
        <taxon>Actinomycetota</taxon>
        <taxon>Actinomycetes</taxon>
        <taxon>Micrococcales</taxon>
        <taxon>Micrococcaceae</taxon>
        <taxon>Nesterenkonia</taxon>
    </lineage>
</organism>
<reference evidence="2 3" key="1">
    <citation type="submission" date="2020-04" db="EMBL/GenBank/DDBJ databases">
        <title>Nesterenkonia sp. nov., isolated from marine sediment.</title>
        <authorList>
            <person name="Zhang G."/>
        </authorList>
    </citation>
    <scope>NUCLEOTIDE SEQUENCE [LARGE SCALE GENOMIC DNA]</scope>
    <source>
        <strain evidence="2 3">MY13</strain>
    </source>
</reference>
<dbReference type="InterPro" id="IPR004360">
    <property type="entry name" value="Glyas_Fos-R_dOase_dom"/>
</dbReference>
<sequence length="140" mass="16020">MFTGITITPMYVTDQDQALEFYTEKLGFEVEADVDFGPMRWLTVYLRQDPARQVLLQRIGDTTPTAGPETADMLRELTERGGSSWMILSTDDCRTTHQQLAERGVEIVEEPTERPYGVDMAIRDPFGNQIRITERNDWTG</sequence>
<name>A0A7X8TI40_9MICC</name>
<dbReference type="RefSeq" id="WP_168886659.1">
    <property type="nucleotide sequence ID" value="NZ_JABAHY010000002.1"/>
</dbReference>
<dbReference type="InterPro" id="IPR037523">
    <property type="entry name" value="VOC_core"/>
</dbReference>
<dbReference type="PROSITE" id="PS51819">
    <property type="entry name" value="VOC"/>
    <property type="match status" value="1"/>
</dbReference>
<keyword evidence="3" id="KW-1185">Reference proteome</keyword>
<dbReference type="Proteomes" id="UP000523139">
    <property type="component" value="Unassembled WGS sequence"/>
</dbReference>
<dbReference type="Gene3D" id="3.10.180.10">
    <property type="entry name" value="2,3-Dihydroxybiphenyl 1,2-Dioxygenase, domain 1"/>
    <property type="match status" value="1"/>
</dbReference>
<comment type="caution">
    <text evidence="2">The sequence shown here is derived from an EMBL/GenBank/DDBJ whole genome shotgun (WGS) entry which is preliminary data.</text>
</comment>
<dbReference type="InterPro" id="IPR029068">
    <property type="entry name" value="Glyas_Bleomycin-R_OHBP_Dase"/>
</dbReference>
<evidence type="ECO:0000259" key="1">
    <source>
        <dbReference type="PROSITE" id="PS51819"/>
    </source>
</evidence>
<evidence type="ECO:0000313" key="3">
    <source>
        <dbReference type="Proteomes" id="UP000523139"/>
    </source>
</evidence>
<evidence type="ECO:0000313" key="2">
    <source>
        <dbReference type="EMBL" id="NLS09168.1"/>
    </source>
</evidence>
<dbReference type="SUPFAM" id="SSF54593">
    <property type="entry name" value="Glyoxalase/Bleomycin resistance protein/Dihydroxybiphenyl dioxygenase"/>
    <property type="match status" value="1"/>
</dbReference>
<feature type="domain" description="VOC" evidence="1">
    <location>
        <begin position="4"/>
        <end position="135"/>
    </location>
</feature>
<gene>
    <name evidence="2" type="ORF">HGQ17_03940</name>
</gene>
<dbReference type="AlphaFoldDB" id="A0A7X8TI40"/>